<dbReference type="AlphaFoldDB" id="X1A6G0"/>
<evidence type="ECO:0000313" key="1">
    <source>
        <dbReference type="EMBL" id="GAG65752.1"/>
    </source>
</evidence>
<comment type="caution">
    <text evidence="1">The sequence shown here is derived from an EMBL/GenBank/DDBJ whole genome shotgun (WGS) entry which is preliminary data.</text>
</comment>
<reference evidence="1" key="1">
    <citation type="journal article" date="2014" name="Front. Microbiol.">
        <title>High frequency of phylogenetically diverse reductive dehalogenase-homologous genes in deep subseafloor sedimentary metagenomes.</title>
        <authorList>
            <person name="Kawai M."/>
            <person name="Futagami T."/>
            <person name="Toyoda A."/>
            <person name="Takaki Y."/>
            <person name="Nishi S."/>
            <person name="Hori S."/>
            <person name="Arai W."/>
            <person name="Tsubouchi T."/>
            <person name="Morono Y."/>
            <person name="Uchiyama I."/>
            <person name="Ito T."/>
            <person name="Fujiyama A."/>
            <person name="Inagaki F."/>
            <person name="Takami H."/>
        </authorList>
    </citation>
    <scope>NUCLEOTIDE SEQUENCE</scope>
    <source>
        <strain evidence="1">Expedition CK06-06</strain>
    </source>
</reference>
<proteinExistence type="predicted"/>
<gene>
    <name evidence="1" type="ORF">S01H4_14962</name>
</gene>
<dbReference type="EMBL" id="BART01006559">
    <property type="protein sequence ID" value="GAG65752.1"/>
    <property type="molecule type" value="Genomic_DNA"/>
</dbReference>
<dbReference type="GO" id="GO:0006355">
    <property type="term" value="P:regulation of DNA-templated transcription"/>
    <property type="evidence" value="ECO:0007669"/>
    <property type="project" value="InterPro"/>
</dbReference>
<dbReference type="Gene3D" id="1.10.1220.10">
    <property type="entry name" value="Met repressor-like"/>
    <property type="match status" value="1"/>
</dbReference>
<dbReference type="InterPro" id="IPR010985">
    <property type="entry name" value="Ribbon_hlx_hlx"/>
</dbReference>
<accession>X1A6G0</accession>
<organism evidence="1">
    <name type="scientific">marine sediment metagenome</name>
    <dbReference type="NCBI Taxonomy" id="412755"/>
    <lineage>
        <taxon>unclassified sequences</taxon>
        <taxon>metagenomes</taxon>
        <taxon>ecological metagenomes</taxon>
    </lineage>
</organism>
<sequence length="77" mass="8535">MATGTKRATIYIDSELHRALRMKAAETSSSISEIVNNAVKLALAEDAEDLAAFEERAKEPLVSFEDVLKELKRDGRI</sequence>
<dbReference type="SUPFAM" id="SSF47598">
    <property type="entry name" value="Ribbon-helix-helix"/>
    <property type="match status" value="1"/>
</dbReference>
<name>X1A6G0_9ZZZZ</name>
<protein>
    <recommendedName>
        <fullName evidence="2">CopG family transcriptional regulator</fullName>
    </recommendedName>
</protein>
<dbReference type="InterPro" id="IPR013321">
    <property type="entry name" value="Arc_rbn_hlx_hlx"/>
</dbReference>
<evidence type="ECO:0008006" key="2">
    <source>
        <dbReference type="Google" id="ProtNLM"/>
    </source>
</evidence>